<dbReference type="AlphaFoldDB" id="A0A4U6TM38"/>
<evidence type="ECO:0000313" key="2">
    <source>
        <dbReference type="EMBL" id="TKW02185.1"/>
    </source>
</evidence>
<name>A0A4U6TM38_SETVI</name>
<dbReference type="OMA" id="ADIQDEC"/>
<proteinExistence type="predicted"/>
<dbReference type="EMBL" id="CM016559">
    <property type="protein sequence ID" value="TKW02185.1"/>
    <property type="molecule type" value="Genomic_DNA"/>
</dbReference>
<sequence length="115" mass="12070">MASANGAMLRKAIPVAAFIVLVLLSMGPPVMADIQDECRAACLPPCNDFVSDACNIVTRIAPVLKLKKSFLRECKEQVSPVCVPTCIRFCIGFSMLPGAPTPAPASTAAPPPCKP</sequence>
<evidence type="ECO:0000313" key="3">
    <source>
        <dbReference type="Proteomes" id="UP000298652"/>
    </source>
</evidence>
<keyword evidence="3" id="KW-1185">Reference proteome</keyword>
<accession>A0A4U6TM38</accession>
<dbReference type="Gramene" id="TKW02185">
    <property type="protein sequence ID" value="TKW02185"/>
    <property type="gene ID" value="SEVIR_8G229600v2"/>
</dbReference>
<evidence type="ECO:0000256" key="1">
    <source>
        <dbReference type="SAM" id="SignalP"/>
    </source>
</evidence>
<dbReference type="Proteomes" id="UP000298652">
    <property type="component" value="Chromosome 8"/>
</dbReference>
<keyword evidence="1" id="KW-0732">Signal</keyword>
<evidence type="ECO:0008006" key="4">
    <source>
        <dbReference type="Google" id="ProtNLM"/>
    </source>
</evidence>
<protein>
    <recommendedName>
        <fullName evidence="4">Bifunctional inhibitor/plant lipid transfer protein/seed storage helical domain-containing protein</fullName>
    </recommendedName>
</protein>
<feature type="signal peptide" evidence="1">
    <location>
        <begin position="1"/>
        <end position="32"/>
    </location>
</feature>
<reference evidence="2" key="1">
    <citation type="submission" date="2019-03" db="EMBL/GenBank/DDBJ databases">
        <title>WGS assembly of Setaria viridis.</title>
        <authorList>
            <person name="Huang P."/>
            <person name="Jenkins J."/>
            <person name="Grimwood J."/>
            <person name="Barry K."/>
            <person name="Healey A."/>
            <person name="Mamidi S."/>
            <person name="Sreedasyam A."/>
            <person name="Shu S."/>
            <person name="Feldman M."/>
            <person name="Wu J."/>
            <person name="Yu Y."/>
            <person name="Chen C."/>
            <person name="Johnson J."/>
            <person name="Rokhsar D."/>
            <person name="Baxter I."/>
            <person name="Schmutz J."/>
            <person name="Brutnell T."/>
            <person name="Kellogg E."/>
        </authorList>
    </citation>
    <scope>NUCLEOTIDE SEQUENCE [LARGE SCALE GENOMIC DNA]</scope>
</reference>
<organism evidence="2 3">
    <name type="scientific">Setaria viridis</name>
    <name type="common">Green bristlegrass</name>
    <name type="synonym">Setaria italica subsp. viridis</name>
    <dbReference type="NCBI Taxonomy" id="4556"/>
    <lineage>
        <taxon>Eukaryota</taxon>
        <taxon>Viridiplantae</taxon>
        <taxon>Streptophyta</taxon>
        <taxon>Embryophyta</taxon>
        <taxon>Tracheophyta</taxon>
        <taxon>Spermatophyta</taxon>
        <taxon>Magnoliopsida</taxon>
        <taxon>Liliopsida</taxon>
        <taxon>Poales</taxon>
        <taxon>Poaceae</taxon>
        <taxon>PACMAD clade</taxon>
        <taxon>Panicoideae</taxon>
        <taxon>Panicodae</taxon>
        <taxon>Paniceae</taxon>
        <taxon>Cenchrinae</taxon>
        <taxon>Setaria</taxon>
    </lineage>
</organism>
<feature type="chain" id="PRO_5020642226" description="Bifunctional inhibitor/plant lipid transfer protein/seed storage helical domain-containing protein" evidence="1">
    <location>
        <begin position="33"/>
        <end position="115"/>
    </location>
</feature>
<gene>
    <name evidence="2" type="ORF">SEVIR_8G229600v2</name>
</gene>